<feature type="transmembrane region" description="Helical" evidence="1">
    <location>
        <begin position="127"/>
        <end position="144"/>
    </location>
</feature>
<keyword evidence="1" id="KW-1133">Transmembrane helix</keyword>
<feature type="transmembrane region" description="Helical" evidence="1">
    <location>
        <begin position="42"/>
        <end position="62"/>
    </location>
</feature>
<name>A0ABT0HJK6_9BACT</name>
<comment type="caution">
    <text evidence="2">The sequence shown here is derived from an EMBL/GenBank/DDBJ whole genome shotgun (WGS) entry which is preliminary data.</text>
</comment>
<reference evidence="2 3" key="1">
    <citation type="submission" date="2022-04" db="EMBL/GenBank/DDBJ databases">
        <title>Spirosoma sp. strain RP8 genome sequencing and assembly.</title>
        <authorList>
            <person name="Jung Y."/>
        </authorList>
    </citation>
    <scope>NUCLEOTIDE SEQUENCE [LARGE SCALE GENOMIC DNA]</scope>
    <source>
        <strain evidence="2 3">RP8</strain>
    </source>
</reference>
<dbReference type="RefSeq" id="WP_248476928.1">
    <property type="nucleotide sequence ID" value="NZ_JALPRF010000002.1"/>
</dbReference>
<feature type="transmembrane region" description="Helical" evidence="1">
    <location>
        <begin position="193"/>
        <end position="215"/>
    </location>
</feature>
<evidence type="ECO:0000256" key="1">
    <source>
        <dbReference type="SAM" id="Phobius"/>
    </source>
</evidence>
<organism evidence="2 3">
    <name type="scientific">Spirosoma liriopis</name>
    <dbReference type="NCBI Taxonomy" id="2937440"/>
    <lineage>
        <taxon>Bacteria</taxon>
        <taxon>Pseudomonadati</taxon>
        <taxon>Bacteroidota</taxon>
        <taxon>Cytophagia</taxon>
        <taxon>Cytophagales</taxon>
        <taxon>Cytophagaceae</taxon>
        <taxon>Spirosoma</taxon>
    </lineage>
</organism>
<evidence type="ECO:0000313" key="3">
    <source>
        <dbReference type="Proteomes" id="UP001202180"/>
    </source>
</evidence>
<accession>A0ABT0HJK6</accession>
<gene>
    <name evidence="2" type="ORF">M0L20_10740</name>
</gene>
<feature type="transmembrane region" description="Helical" evidence="1">
    <location>
        <begin position="98"/>
        <end position="115"/>
    </location>
</feature>
<feature type="transmembrane region" description="Helical" evidence="1">
    <location>
        <begin position="68"/>
        <end position="86"/>
    </location>
</feature>
<keyword evidence="1" id="KW-0472">Membrane</keyword>
<evidence type="ECO:0000313" key="2">
    <source>
        <dbReference type="EMBL" id="MCK8492327.1"/>
    </source>
</evidence>
<feature type="transmembrane region" description="Helical" evidence="1">
    <location>
        <begin position="12"/>
        <end position="30"/>
    </location>
</feature>
<dbReference type="EMBL" id="JALPRF010000002">
    <property type="protein sequence ID" value="MCK8492327.1"/>
    <property type="molecule type" value="Genomic_DNA"/>
</dbReference>
<keyword evidence="1" id="KW-0812">Transmembrane</keyword>
<sequence>MLERLLLLSGKYPLDFISDISSIFPILIGLANYKVLSKSSKLILLFFGMYLLGDTWMIWLGLESKNNLFILNLYPLGGILLLTTVYFSAFDSVLTKRIITGLAVLSFLICLVNIKRLEADPIGSITYRLYIIILALLYFNKILSDMRIRNILIHNLFWISSGIIIYATGTFFISIFSKIIFNPSLVSDELFDTYWNINNILFLFLVTFSSIGIWFSKYEKGNLL</sequence>
<dbReference type="Proteomes" id="UP001202180">
    <property type="component" value="Unassembled WGS sequence"/>
</dbReference>
<feature type="transmembrane region" description="Helical" evidence="1">
    <location>
        <begin position="156"/>
        <end position="181"/>
    </location>
</feature>
<keyword evidence="3" id="KW-1185">Reference proteome</keyword>
<protein>
    <submittedName>
        <fullName evidence="2">Uncharacterized protein</fullName>
    </submittedName>
</protein>
<proteinExistence type="predicted"/>